<evidence type="ECO:0000313" key="1">
    <source>
        <dbReference type="EMBL" id="SVC81892.1"/>
    </source>
</evidence>
<protein>
    <submittedName>
        <fullName evidence="1">Uncharacterized protein</fullName>
    </submittedName>
</protein>
<sequence length="37" mass="4384">MRAEENLLKKYNLRKILGKPITKNRTIPYQILPSSKK</sequence>
<name>A0A382QBG1_9ZZZZ</name>
<proteinExistence type="predicted"/>
<dbReference type="AlphaFoldDB" id="A0A382QBG1"/>
<reference evidence="1" key="1">
    <citation type="submission" date="2018-05" db="EMBL/GenBank/DDBJ databases">
        <authorList>
            <person name="Lanie J.A."/>
            <person name="Ng W.-L."/>
            <person name="Kazmierczak K.M."/>
            <person name="Andrzejewski T.M."/>
            <person name="Davidsen T.M."/>
            <person name="Wayne K.J."/>
            <person name="Tettelin H."/>
            <person name="Glass J.I."/>
            <person name="Rusch D."/>
            <person name="Podicherti R."/>
            <person name="Tsui H.-C.T."/>
            <person name="Winkler M.E."/>
        </authorList>
    </citation>
    <scope>NUCLEOTIDE SEQUENCE</scope>
</reference>
<dbReference type="EMBL" id="UINC01112738">
    <property type="protein sequence ID" value="SVC81892.1"/>
    <property type="molecule type" value="Genomic_DNA"/>
</dbReference>
<accession>A0A382QBG1</accession>
<feature type="non-terminal residue" evidence="1">
    <location>
        <position position="37"/>
    </location>
</feature>
<organism evidence="1">
    <name type="scientific">marine metagenome</name>
    <dbReference type="NCBI Taxonomy" id="408172"/>
    <lineage>
        <taxon>unclassified sequences</taxon>
        <taxon>metagenomes</taxon>
        <taxon>ecological metagenomes</taxon>
    </lineage>
</organism>
<gene>
    <name evidence="1" type="ORF">METZ01_LOCUS334746</name>
</gene>